<proteinExistence type="predicted"/>
<dbReference type="AlphaFoldDB" id="A0A4Q0P9V5"/>
<comment type="caution">
    <text evidence="1">The sequence shown here is derived from an EMBL/GenBank/DDBJ whole genome shotgun (WGS) entry which is preliminary data.</text>
</comment>
<name>A0A4Q0P9V5_9FLAO</name>
<organism evidence="1 2">
    <name type="scientific">Leeuwenhoekiella aequorea</name>
    <dbReference type="NCBI Taxonomy" id="283736"/>
    <lineage>
        <taxon>Bacteria</taxon>
        <taxon>Pseudomonadati</taxon>
        <taxon>Bacteroidota</taxon>
        <taxon>Flavobacteriia</taxon>
        <taxon>Flavobacteriales</taxon>
        <taxon>Flavobacteriaceae</taxon>
        <taxon>Leeuwenhoekiella</taxon>
    </lineage>
</organism>
<evidence type="ECO:0000313" key="2">
    <source>
        <dbReference type="Proteomes" id="UP000289238"/>
    </source>
</evidence>
<protein>
    <recommendedName>
        <fullName evidence="3">DinB family protein</fullName>
    </recommendedName>
</protein>
<accession>A0A4Q0P9V5</accession>
<evidence type="ECO:0000313" key="1">
    <source>
        <dbReference type="EMBL" id="RXG23341.1"/>
    </source>
</evidence>
<evidence type="ECO:0008006" key="3">
    <source>
        <dbReference type="Google" id="ProtNLM"/>
    </source>
</evidence>
<dbReference type="InterPro" id="IPR034660">
    <property type="entry name" value="DinB/YfiT-like"/>
</dbReference>
<gene>
    <name evidence="1" type="ORF">DSM00_954</name>
</gene>
<keyword evidence="2" id="KW-1185">Reference proteome</keyword>
<dbReference type="EMBL" id="QOVM01000002">
    <property type="protein sequence ID" value="RXG23341.1"/>
    <property type="molecule type" value="Genomic_DNA"/>
</dbReference>
<dbReference type="SUPFAM" id="SSF109854">
    <property type="entry name" value="DinB/YfiT-like putative metalloenzymes"/>
    <property type="match status" value="1"/>
</dbReference>
<dbReference type="RefSeq" id="WP_317127830.1">
    <property type="nucleotide sequence ID" value="NZ_QOVM01000002.1"/>
</dbReference>
<dbReference type="Proteomes" id="UP000289238">
    <property type="component" value="Unassembled WGS sequence"/>
</dbReference>
<sequence>MNNLKKEEVWLRGPIDNISTYLQPAAHALRQTGEDLNYWLSDFTDNQLWLKPAGRASIAFHLQHITGVLDRMMTYA</sequence>
<reference evidence="1 2" key="1">
    <citation type="submission" date="2018-07" db="EMBL/GenBank/DDBJ databases">
        <title>Leeuwenhoekiella genomics.</title>
        <authorList>
            <person name="Tahon G."/>
            <person name="Willems A."/>
        </authorList>
    </citation>
    <scope>NUCLEOTIDE SEQUENCE [LARGE SCALE GENOMIC DNA]</scope>
    <source>
        <strain evidence="1 2">LMG 22550</strain>
    </source>
</reference>